<reference evidence="2 3" key="1">
    <citation type="journal article" date="2019" name="Int. J. Syst. Evol. Microbiol.">
        <title>The Global Catalogue of Microorganisms (GCM) 10K type strain sequencing project: providing services to taxonomists for standard genome sequencing and annotation.</title>
        <authorList>
            <consortium name="The Broad Institute Genomics Platform"/>
            <consortium name="The Broad Institute Genome Sequencing Center for Infectious Disease"/>
            <person name="Wu L."/>
            <person name="Ma J."/>
        </authorList>
    </citation>
    <scope>NUCLEOTIDE SEQUENCE [LARGE SCALE GENOMIC DNA]</scope>
    <source>
        <strain evidence="2 3">JCM 16026</strain>
    </source>
</reference>
<dbReference type="Proteomes" id="UP001501599">
    <property type="component" value="Unassembled WGS sequence"/>
</dbReference>
<keyword evidence="3" id="KW-1185">Reference proteome</keyword>
<accession>A0ABN3AKV2</accession>
<gene>
    <name evidence="2" type="ORF">GCM10009846_03900</name>
</gene>
<evidence type="ECO:0000313" key="2">
    <source>
        <dbReference type="EMBL" id="GAA2171128.1"/>
    </source>
</evidence>
<name>A0ABN3AKV2_9MICO</name>
<dbReference type="RefSeq" id="WP_344339730.1">
    <property type="nucleotide sequence ID" value="NZ_BAAAQT010000001.1"/>
</dbReference>
<evidence type="ECO:0000313" key="3">
    <source>
        <dbReference type="Proteomes" id="UP001501599"/>
    </source>
</evidence>
<proteinExistence type="predicted"/>
<protein>
    <recommendedName>
        <fullName evidence="4">ApeA N-terminal domain-containing protein</fullName>
    </recommendedName>
</protein>
<sequence>MSEQDLRTGFVEDDGVEDDPAVAGTVTFNPATGTTLHVSYASRMPQFARPERWFEDMGAQIPSTLIFDDGGGSITLIDPGVVRMRGHGIVSVQVRADVTVFGLPRSWQSAYAVERFASVLDGLGPLCGFAPVTIGEAGGTRRIVVSLEPQERIEWEAQGYTYSLVSRASWTGRDGEHFEIVDSRPYLETRRTDGSIVSDHFSAHWPIRALLTLLYGAPVRWREHWLQDDEFPTWTAGGTAVTGTSSRVELRSTVRDHDEPESDDLHRVNLSVGIEPLIDGGFVRWIDRYADDEFRRAVDPAVEVFNGATRFVEPQLMMLAMALDRFGHYRFERKARRPQHVNILKCLDEAGLDLPAIGSRLGIASAIARMNNDLKHPDRETDPTSPEIRAVTRLAKFVVRAQLLDLVDVDPDGRIGFFTGFQAREVIRRFTSHGMTVADDGTILHAG</sequence>
<feature type="compositionally biased region" description="Acidic residues" evidence="1">
    <location>
        <begin position="11"/>
        <end position="20"/>
    </location>
</feature>
<organism evidence="2 3">
    <name type="scientific">Agrococcus versicolor</name>
    <dbReference type="NCBI Taxonomy" id="501482"/>
    <lineage>
        <taxon>Bacteria</taxon>
        <taxon>Bacillati</taxon>
        <taxon>Actinomycetota</taxon>
        <taxon>Actinomycetes</taxon>
        <taxon>Micrococcales</taxon>
        <taxon>Microbacteriaceae</taxon>
        <taxon>Agrococcus</taxon>
    </lineage>
</organism>
<evidence type="ECO:0000256" key="1">
    <source>
        <dbReference type="SAM" id="MobiDB-lite"/>
    </source>
</evidence>
<feature type="region of interest" description="Disordered" evidence="1">
    <location>
        <begin position="1"/>
        <end position="22"/>
    </location>
</feature>
<comment type="caution">
    <text evidence="2">The sequence shown here is derived from an EMBL/GenBank/DDBJ whole genome shotgun (WGS) entry which is preliminary data.</text>
</comment>
<evidence type="ECO:0008006" key="4">
    <source>
        <dbReference type="Google" id="ProtNLM"/>
    </source>
</evidence>
<dbReference type="EMBL" id="BAAAQT010000001">
    <property type="protein sequence ID" value="GAA2171128.1"/>
    <property type="molecule type" value="Genomic_DNA"/>
</dbReference>